<keyword evidence="1" id="KW-0472">Membrane</keyword>
<dbReference type="Pfam" id="PF09578">
    <property type="entry name" value="Spore_YabQ"/>
    <property type="match status" value="1"/>
</dbReference>
<feature type="transmembrane region" description="Helical" evidence="1">
    <location>
        <begin position="32"/>
        <end position="52"/>
    </location>
</feature>
<keyword evidence="1" id="KW-1133">Transmembrane helix</keyword>
<keyword evidence="1" id="KW-0812">Transmembrane</keyword>
<accession>A0A3S9ACN9</accession>
<evidence type="ECO:0000313" key="2">
    <source>
        <dbReference type="EMBL" id="AZN43510.1"/>
    </source>
</evidence>
<feature type="transmembrane region" description="Helical" evidence="1">
    <location>
        <begin position="121"/>
        <end position="141"/>
    </location>
</feature>
<reference evidence="3" key="1">
    <citation type="submission" date="2018-12" db="EMBL/GenBank/DDBJ databases">
        <title>Genome sequence of Peanibacillus sp.</title>
        <authorList>
            <person name="Subramani G."/>
            <person name="Srinivasan S."/>
            <person name="Kim M.K."/>
        </authorList>
    </citation>
    <scope>NUCLEOTIDE SEQUENCE [LARGE SCALE GENOMIC DNA]</scope>
    <source>
        <strain evidence="3">18JY67-1</strain>
    </source>
</reference>
<keyword evidence="3" id="KW-1185">Reference proteome</keyword>
<dbReference type="AlphaFoldDB" id="A0A3S9ACN9"/>
<organism evidence="2 3">
    <name type="scientific">Paenibacillus albus</name>
    <dbReference type="NCBI Taxonomy" id="2495582"/>
    <lineage>
        <taxon>Bacteria</taxon>
        <taxon>Bacillati</taxon>
        <taxon>Bacillota</taxon>
        <taxon>Bacilli</taxon>
        <taxon>Bacillales</taxon>
        <taxon>Paenibacillaceae</taxon>
        <taxon>Paenibacillus</taxon>
    </lineage>
</organism>
<name>A0A3S9ACN9_9BACL</name>
<evidence type="ECO:0000313" key="3">
    <source>
        <dbReference type="Proteomes" id="UP000272528"/>
    </source>
</evidence>
<feature type="transmembrane region" description="Helical" evidence="1">
    <location>
        <begin position="59"/>
        <end position="79"/>
    </location>
</feature>
<dbReference type="NCBIfam" id="TIGR02893">
    <property type="entry name" value="spore_yabQ"/>
    <property type="match status" value="1"/>
</dbReference>
<sequence length="209" mass="24589">MMTMLLSGIGMGIVFDGYRVVSDELKINRLWIPVLDLLYWIAATIIVFQVLSSSNEGEVRAYVFLGLFIGICLYYWLFSKITMKIVHVLIGTVRAIVHFVIRAFILLVIKPLLLLYRISRVILAFLRAFTIFIFKIVLQLVRPFWQLFAWMTKPIWKPVVRYWTSRVNPIIAKWRLKERTLAVKERAVRIWERLTKQKPDSDDDPKGNE</sequence>
<dbReference type="EMBL" id="CP034437">
    <property type="protein sequence ID" value="AZN43510.1"/>
    <property type="molecule type" value="Genomic_DNA"/>
</dbReference>
<dbReference type="OrthoDB" id="1653819at2"/>
<feature type="transmembrane region" description="Helical" evidence="1">
    <location>
        <begin position="85"/>
        <end position="109"/>
    </location>
</feature>
<proteinExistence type="predicted"/>
<gene>
    <name evidence="2" type="primary">yabQ</name>
    <name evidence="2" type="ORF">EJC50_03970</name>
</gene>
<evidence type="ECO:0000256" key="1">
    <source>
        <dbReference type="SAM" id="Phobius"/>
    </source>
</evidence>
<dbReference type="InterPro" id="IPR019074">
    <property type="entry name" value="YabQ"/>
</dbReference>
<dbReference type="KEGG" id="palb:EJC50_03970"/>
<protein>
    <submittedName>
        <fullName evidence="2">Spore cortex biosynthesis protein YabQ</fullName>
    </submittedName>
</protein>
<dbReference type="Proteomes" id="UP000272528">
    <property type="component" value="Chromosome"/>
</dbReference>